<accession>X1RDF5</accession>
<organism evidence="1">
    <name type="scientific">marine sediment metagenome</name>
    <dbReference type="NCBI Taxonomy" id="412755"/>
    <lineage>
        <taxon>unclassified sequences</taxon>
        <taxon>metagenomes</taxon>
        <taxon>ecological metagenomes</taxon>
    </lineage>
</organism>
<evidence type="ECO:0000313" key="1">
    <source>
        <dbReference type="EMBL" id="GAI61190.1"/>
    </source>
</evidence>
<name>X1RDF5_9ZZZZ</name>
<protein>
    <submittedName>
        <fullName evidence="1">Uncharacterized protein</fullName>
    </submittedName>
</protein>
<gene>
    <name evidence="1" type="ORF">S12H4_01200</name>
</gene>
<sequence length="42" mass="4504">MTPPASTPLQFNKADGYQSVPHLSELKTGLHKLAAKNALTLN</sequence>
<reference evidence="1" key="1">
    <citation type="journal article" date="2014" name="Front. Microbiol.">
        <title>High frequency of phylogenetically diverse reductive dehalogenase-homologous genes in deep subseafloor sedimentary metagenomes.</title>
        <authorList>
            <person name="Kawai M."/>
            <person name="Futagami T."/>
            <person name="Toyoda A."/>
            <person name="Takaki Y."/>
            <person name="Nishi S."/>
            <person name="Hori S."/>
            <person name="Arai W."/>
            <person name="Tsubouchi T."/>
            <person name="Morono Y."/>
            <person name="Uchiyama I."/>
            <person name="Ito T."/>
            <person name="Fujiyama A."/>
            <person name="Inagaki F."/>
            <person name="Takami H."/>
        </authorList>
    </citation>
    <scope>NUCLEOTIDE SEQUENCE</scope>
    <source>
        <strain evidence="1">Expedition CK06-06</strain>
    </source>
</reference>
<dbReference type="EMBL" id="BARW01000220">
    <property type="protein sequence ID" value="GAI61190.1"/>
    <property type="molecule type" value="Genomic_DNA"/>
</dbReference>
<proteinExistence type="predicted"/>
<dbReference type="AlphaFoldDB" id="X1RDF5"/>
<comment type="caution">
    <text evidence="1">The sequence shown here is derived from an EMBL/GenBank/DDBJ whole genome shotgun (WGS) entry which is preliminary data.</text>
</comment>